<proteinExistence type="predicted"/>
<evidence type="ECO:0000256" key="1">
    <source>
        <dbReference type="SAM" id="MobiDB-lite"/>
    </source>
</evidence>
<keyword evidence="3" id="KW-1185">Reference proteome</keyword>
<dbReference type="RefSeq" id="WP_078147158.1">
    <property type="nucleotide sequence ID" value="NZ_CAXPIM010000051.1"/>
</dbReference>
<gene>
    <name evidence="2" type="ORF">OE059_05850</name>
</gene>
<sequence>MDGLWVLLLAAFGIASAVMKRLEKSSSSGDRPQSSELKRYLDSVGDVMKEIETAFDDSDEKPAPQKVRRRVARTVEERPTPRERQVEMPKVSAQFEQAVKIPPIQKEKKPRQLNVSQKRMREAVIWSEVLQPPISKRKK</sequence>
<reference evidence="2 3" key="1">
    <citation type="submission" date="2022-10" db="EMBL/GenBank/DDBJ databases">
        <title>Complete genome sequence of Exiguobacterium profundum TSS-3 isolated from an extremely saline-alkaline spring located in Ixtapa, Chiapas-Mexico.</title>
        <authorList>
            <person name="Rincon-Rosales R."/>
            <person name="Rogel M.A."/>
            <person name="Rincon-Molina C.I."/>
            <person name="Guerrero G."/>
            <person name="Manzano-Gomez L.A."/>
            <person name="Lopez-Lopez A."/>
            <person name="Rincon Molina F.A."/>
            <person name="Martinez-Romero E."/>
        </authorList>
    </citation>
    <scope>NUCLEOTIDE SEQUENCE [LARGE SCALE GENOMIC DNA]</scope>
    <source>
        <strain evidence="2 3">TSS-3</strain>
    </source>
</reference>
<evidence type="ECO:0000313" key="2">
    <source>
        <dbReference type="EMBL" id="WED56381.1"/>
    </source>
</evidence>
<dbReference type="EMBL" id="CP109617">
    <property type="protein sequence ID" value="WED56381.1"/>
    <property type="molecule type" value="Genomic_DNA"/>
</dbReference>
<protein>
    <submittedName>
        <fullName evidence="2">Uncharacterized protein</fullName>
    </submittedName>
</protein>
<feature type="region of interest" description="Disordered" evidence="1">
    <location>
        <begin position="53"/>
        <end position="91"/>
    </location>
</feature>
<dbReference type="Proteomes" id="UP001219957">
    <property type="component" value="Chromosome"/>
</dbReference>
<evidence type="ECO:0000313" key="3">
    <source>
        <dbReference type="Proteomes" id="UP001219957"/>
    </source>
</evidence>
<accession>A0ABY8B2M3</accession>
<organism evidence="2 3">
    <name type="scientific">Exiguobacterium profundum</name>
    <dbReference type="NCBI Taxonomy" id="307643"/>
    <lineage>
        <taxon>Bacteria</taxon>
        <taxon>Bacillati</taxon>
        <taxon>Bacillota</taxon>
        <taxon>Bacilli</taxon>
        <taxon>Bacillales</taxon>
        <taxon>Bacillales Family XII. Incertae Sedis</taxon>
        <taxon>Exiguobacterium</taxon>
    </lineage>
</organism>
<name>A0ABY8B2M3_9BACL</name>
<feature type="compositionally biased region" description="Basic and acidic residues" evidence="1">
    <location>
        <begin position="73"/>
        <end position="87"/>
    </location>
</feature>